<dbReference type="EMBL" id="JBIMZQ010000001">
    <property type="protein sequence ID" value="KAL3674052.1"/>
    <property type="molecule type" value="Genomic_DNA"/>
</dbReference>
<keyword evidence="3" id="KW-1185">Reference proteome</keyword>
<reference evidence="2 3" key="1">
    <citation type="submission" date="2024-09" db="EMBL/GenBank/DDBJ databases">
        <title>Genome sequencing and assembly of Phytophthora oleae, isolate VK10A, causative agent of rot of olive drupes.</title>
        <authorList>
            <person name="Conti Taguali S."/>
            <person name="Riolo M."/>
            <person name="La Spada F."/>
            <person name="Cacciola S.O."/>
            <person name="Dionisio G."/>
        </authorList>
    </citation>
    <scope>NUCLEOTIDE SEQUENCE [LARGE SCALE GENOMIC DNA]</scope>
    <source>
        <strain evidence="2 3">VK10A</strain>
    </source>
</reference>
<dbReference type="AlphaFoldDB" id="A0ABD3G633"/>
<evidence type="ECO:0000313" key="3">
    <source>
        <dbReference type="Proteomes" id="UP001632037"/>
    </source>
</evidence>
<evidence type="ECO:0000256" key="1">
    <source>
        <dbReference type="SAM" id="MobiDB-lite"/>
    </source>
</evidence>
<evidence type="ECO:0000313" key="2">
    <source>
        <dbReference type="EMBL" id="KAL3674052.1"/>
    </source>
</evidence>
<sequence length="123" mass="14928">MEQTQREFLAQERLAFMERQPRREQRDLDARRQIQTLTDRLLESENASLEAQRRADDLEEHRSQASDRKPRDLETFPDIERLRTELQNSEKQRLESEFADRWQQLEAEAVAERARWAEEMKND</sequence>
<comment type="caution">
    <text evidence="2">The sequence shown here is derived from an EMBL/GenBank/DDBJ whole genome shotgun (WGS) entry which is preliminary data.</text>
</comment>
<name>A0ABD3G633_9STRA</name>
<feature type="region of interest" description="Disordered" evidence="1">
    <location>
        <begin position="39"/>
        <end position="94"/>
    </location>
</feature>
<gene>
    <name evidence="2" type="ORF">V7S43_000004</name>
</gene>
<protein>
    <submittedName>
        <fullName evidence="2">Uncharacterized protein</fullName>
    </submittedName>
</protein>
<organism evidence="2 3">
    <name type="scientific">Phytophthora oleae</name>
    <dbReference type="NCBI Taxonomy" id="2107226"/>
    <lineage>
        <taxon>Eukaryota</taxon>
        <taxon>Sar</taxon>
        <taxon>Stramenopiles</taxon>
        <taxon>Oomycota</taxon>
        <taxon>Peronosporomycetes</taxon>
        <taxon>Peronosporales</taxon>
        <taxon>Peronosporaceae</taxon>
        <taxon>Phytophthora</taxon>
    </lineage>
</organism>
<accession>A0ABD3G633</accession>
<proteinExistence type="predicted"/>
<feature type="compositionally biased region" description="Basic and acidic residues" evidence="1">
    <location>
        <begin position="51"/>
        <end position="94"/>
    </location>
</feature>
<dbReference type="Proteomes" id="UP001632037">
    <property type="component" value="Unassembled WGS sequence"/>
</dbReference>